<accession>A0ABR3FHU8</accession>
<protein>
    <recommendedName>
        <fullName evidence="3">F-box domain-containing protein</fullName>
    </recommendedName>
</protein>
<dbReference type="Proteomes" id="UP001465976">
    <property type="component" value="Unassembled WGS sequence"/>
</dbReference>
<dbReference type="EMBL" id="JBAHYK010000350">
    <property type="protein sequence ID" value="KAL0574929.1"/>
    <property type="molecule type" value="Genomic_DNA"/>
</dbReference>
<reference evidence="1 2" key="1">
    <citation type="submission" date="2024-02" db="EMBL/GenBank/DDBJ databases">
        <title>A draft genome for the cacao thread blight pathogen Marasmius crinis-equi.</title>
        <authorList>
            <person name="Cohen S.P."/>
            <person name="Baruah I.K."/>
            <person name="Amoako-Attah I."/>
            <person name="Bukari Y."/>
            <person name="Meinhardt L.W."/>
            <person name="Bailey B.A."/>
        </authorList>
    </citation>
    <scope>NUCLEOTIDE SEQUENCE [LARGE SCALE GENOMIC DNA]</scope>
    <source>
        <strain evidence="1 2">GH-76</strain>
    </source>
</reference>
<name>A0ABR3FHU8_9AGAR</name>
<dbReference type="Gene3D" id="3.80.10.10">
    <property type="entry name" value="Ribonuclease Inhibitor"/>
    <property type="match status" value="1"/>
</dbReference>
<evidence type="ECO:0008006" key="3">
    <source>
        <dbReference type="Google" id="ProtNLM"/>
    </source>
</evidence>
<proteinExistence type="predicted"/>
<sequence>MDSLPPETLYQICSCIKESRTLKVFRLVNRRVNGVAERRLWDTRALVIHLNLGSAMEKLEDLKNIGLWETSKYVQTLKIQALVPRRKNNDKQNVYRHRRPLTSSERNKVEEAKKKLTEVFPAMISSLPHLHSLYWEIDSEDRGFLFYNNAMQRAVHDAFSHLAQLRNLVLSVPDSLGPEVPLMPLYGFTHLESLTIRGSWKLDDHTIQTNLFPMIRNNPNLTSFRLGIKYQSLQFHHLLPDYREAGPQLQQLQLEGVKLNVTPAVIPYIRHLRSLELPWAKNTEVDIWPVLAREGIQLREIAVHEITSQLLDYIDSICGLEVLVIKCYSDDGLASRLYDDSLPKHRSTLHRIEIIVWDECPLAISLRNCDVFRQYEQLVSLSVSILAEDIHPGEGAERDIVASLINNLTHLRKLELIKLTGPVTPGPFKAFDPKAPIELEGARRRAVESVERFRISKNRLPSPHEVPHFIVSTLTPNGHYLVECEEENMLMFLRDDSNDGDDSFHYCDLDDKGWRWDQTDSESDG</sequence>
<evidence type="ECO:0000313" key="2">
    <source>
        <dbReference type="Proteomes" id="UP001465976"/>
    </source>
</evidence>
<organism evidence="1 2">
    <name type="scientific">Marasmius crinis-equi</name>
    <dbReference type="NCBI Taxonomy" id="585013"/>
    <lineage>
        <taxon>Eukaryota</taxon>
        <taxon>Fungi</taxon>
        <taxon>Dikarya</taxon>
        <taxon>Basidiomycota</taxon>
        <taxon>Agaricomycotina</taxon>
        <taxon>Agaricomycetes</taxon>
        <taxon>Agaricomycetidae</taxon>
        <taxon>Agaricales</taxon>
        <taxon>Marasmiineae</taxon>
        <taxon>Marasmiaceae</taxon>
        <taxon>Marasmius</taxon>
    </lineage>
</organism>
<gene>
    <name evidence="1" type="ORF">V5O48_007030</name>
</gene>
<dbReference type="SUPFAM" id="SSF52047">
    <property type="entry name" value="RNI-like"/>
    <property type="match status" value="1"/>
</dbReference>
<dbReference type="InterPro" id="IPR032675">
    <property type="entry name" value="LRR_dom_sf"/>
</dbReference>
<comment type="caution">
    <text evidence="1">The sequence shown here is derived from an EMBL/GenBank/DDBJ whole genome shotgun (WGS) entry which is preliminary data.</text>
</comment>
<keyword evidence="2" id="KW-1185">Reference proteome</keyword>
<evidence type="ECO:0000313" key="1">
    <source>
        <dbReference type="EMBL" id="KAL0574929.1"/>
    </source>
</evidence>